<sequence>MTTDDGTSPSSDDEAGTEGVDPTGVAAGPNPIEDADAKDLTDGDSTHEDGTGGTSS</sequence>
<keyword evidence="3" id="KW-1185">Reference proteome</keyword>
<dbReference type="EMBL" id="JAKJHZ010000001">
    <property type="protein sequence ID" value="MCF6376089.1"/>
    <property type="molecule type" value="Genomic_DNA"/>
</dbReference>
<gene>
    <name evidence="2" type="ORF">L2K70_00550</name>
</gene>
<dbReference type="RefSeq" id="WP_236397431.1">
    <property type="nucleotide sequence ID" value="NZ_JAKJHZ010000001.1"/>
</dbReference>
<name>A0ABS9H6L6_9ACTN</name>
<reference evidence="2 3" key="1">
    <citation type="submission" date="2022-01" db="EMBL/GenBank/DDBJ databases">
        <title>Nocardioides sp. nov., an actinomycete isolated from mining soil.</title>
        <authorList>
            <person name="Liu L."/>
        </authorList>
    </citation>
    <scope>NUCLEOTIDE SEQUENCE [LARGE SCALE GENOMIC DNA]</scope>
    <source>
        <strain evidence="2 3">KLBMP 9356</strain>
    </source>
</reference>
<evidence type="ECO:0000313" key="2">
    <source>
        <dbReference type="EMBL" id="MCF6376089.1"/>
    </source>
</evidence>
<feature type="compositionally biased region" description="Basic and acidic residues" evidence="1">
    <location>
        <begin position="35"/>
        <end position="50"/>
    </location>
</feature>
<organism evidence="2 3">
    <name type="scientific">Nocardioides potassii</name>
    <dbReference type="NCBI Taxonomy" id="2911371"/>
    <lineage>
        <taxon>Bacteria</taxon>
        <taxon>Bacillati</taxon>
        <taxon>Actinomycetota</taxon>
        <taxon>Actinomycetes</taxon>
        <taxon>Propionibacteriales</taxon>
        <taxon>Nocardioidaceae</taxon>
        <taxon>Nocardioides</taxon>
    </lineage>
</organism>
<evidence type="ECO:0000256" key="1">
    <source>
        <dbReference type="SAM" id="MobiDB-lite"/>
    </source>
</evidence>
<accession>A0ABS9H6L6</accession>
<feature type="region of interest" description="Disordered" evidence="1">
    <location>
        <begin position="1"/>
        <end position="56"/>
    </location>
</feature>
<comment type="caution">
    <text evidence="2">The sequence shown here is derived from an EMBL/GenBank/DDBJ whole genome shotgun (WGS) entry which is preliminary data.</text>
</comment>
<dbReference type="Proteomes" id="UP001201161">
    <property type="component" value="Unassembled WGS sequence"/>
</dbReference>
<protein>
    <submittedName>
        <fullName evidence="2">Uncharacterized protein</fullName>
    </submittedName>
</protein>
<feature type="compositionally biased region" description="Low complexity" evidence="1">
    <location>
        <begin position="1"/>
        <end position="10"/>
    </location>
</feature>
<proteinExistence type="predicted"/>
<evidence type="ECO:0000313" key="3">
    <source>
        <dbReference type="Proteomes" id="UP001201161"/>
    </source>
</evidence>